<evidence type="ECO:0000256" key="1">
    <source>
        <dbReference type="SAM" id="MobiDB-lite"/>
    </source>
</evidence>
<dbReference type="SUPFAM" id="SSF52151">
    <property type="entry name" value="FabD/lysophospholipase-like"/>
    <property type="match status" value="1"/>
</dbReference>
<organism evidence="2 3">
    <name type="scientific">Elysia crispata</name>
    <name type="common">lettuce slug</name>
    <dbReference type="NCBI Taxonomy" id="231223"/>
    <lineage>
        <taxon>Eukaryota</taxon>
        <taxon>Metazoa</taxon>
        <taxon>Spiralia</taxon>
        <taxon>Lophotrochozoa</taxon>
        <taxon>Mollusca</taxon>
        <taxon>Gastropoda</taxon>
        <taxon>Heterobranchia</taxon>
        <taxon>Euthyneura</taxon>
        <taxon>Panpulmonata</taxon>
        <taxon>Sacoglossa</taxon>
        <taxon>Placobranchoidea</taxon>
        <taxon>Plakobranchidae</taxon>
        <taxon>Elysia</taxon>
    </lineage>
</organism>
<reference evidence="2" key="1">
    <citation type="journal article" date="2023" name="G3 (Bethesda)">
        <title>A reference genome for the long-term kleptoplast-retaining sea slug Elysia crispata morphotype clarki.</title>
        <authorList>
            <person name="Eastman K.E."/>
            <person name="Pendleton A.L."/>
            <person name="Shaikh M.A."/>
            <person name="Suttiyut T."/>
            <person name="Ogas R."/>
            <person name="Tomko P."/>
            <person name="Gavelis G."/>
            <person name="Widhalm J.R."/>
            <person name="Wisecaver J.H."/>
        </authorList>
    </citation>
    <scope>NUCLEOTIDE SEQUENCE</scope>
    <source>
        <strain evidence="2">ECLA1</strain>
    </source>
</reference>
<protein>
    <submittedName>
        <fullName evidence="2">Uncharacterized protein</fullName>
    </submittedName>
</protein>
<name>A0AAE1CT73_9GAST</name>
<sequence>RCTRPAAVSFIYIVDAGLTFNSPTLWCSAPRDGVPRQTEEELSQFADFAINDDPNAPYSTFNFTYTHESFQRLSQLTEYNTLKHVEDIRQVMKDLVTKKPKSVASGPHPVQDIKLLPGDRRERPGDARKLRKFITRMESRAPSPAPPLESATEVTQQFPPQLSNCVLK</sequence>
<evidence type="ECO:0000313" key="2">
    <source>
        <dbReference type="EMBL" id="KAK3734176.1"/>
    </source>
</evidence>
<evidence type="ECO:0000313" key="3">
    <source>
        <dbReference type="Proteomes" id="UP001283361"/>
    </source>
</evidence>
<comment type="caution">
    <text evidence="2">The sequence shown here is derived from an EMBL/GenBank/DDBJ whole genome shotgun (WGS) entry which is preliminary data.</text>
</comment>
<dbReference type="Gene3D" id="3.40.1090.10">
    <property type="entry name" value="Cytosolic phospholipase A2 catalytic domain"/>
    <property type="match status" value="1"/>
</dbReference>
<feature type="region of interest" description="Disordered" evidence="1">
    <location>
        <begin position="136"/>
        <end position="160"/>
    </location>
</feature>
<keyword evidence="3" id="KW-1185">Reference proteome</keyword>
<dbReference type="AlphaFoldDB" id="A0AAE1CT73"/>
<accession>A0AAE1CT73</accession>
<gene>
    <name evidence="2" type="ORF">RRG08_037539</name>
</gene>
<dbReference type="Proteomes" id="UP001283361">
    <property type="component" value="Unassembled WGS sequence"/>
</dbReference>
<proteinExistence type="predicted"/>
<feature type="non-terminal residue" evidence="2">
    <location>
        <position position="1"/>
    </location>
</feature>
<dbReference type="InterPro" id="IPR016035">
    <property type="entry name" value="Acyl_Trfase/lysoPLipase"/>
</dbReference>
<dbReference type="EMBL" id="JAWDGP010006859">
    <property type="protein sequence ID" value="KAK3734176.1"/>
    <property type="molecule type" value="Genomic_DNA"/>
</dbReference>